<sequence>MGLARRLQNRISWHELVALHNLDESPPGLPYSVLSFLASALGVSPTQVRALWDVFRDILWVKSRDVTAVSPPLIDDYGPFAESPEEFYPPTRTCLNTVCPYVLRTGHQQRLYDPRRHLAALYTLARGAIPVIITSLRCRACGSTYHLNYFSQADANGMEWRVYYQGVPTIVRVRAHALFKDKLCQLFRALTVHSHSSMMATSRVYNSTLSSGNPRGWQAPHLQPRDIANLFDLYALLLHHHEQRTRLRLPDSAPN</sequence>
<dbReference type="EMBL" id="KV417305">
    <property type="protein sequence ID" value="KZO93020.1"/>
    <property type="molecule type" value="Genomic_DNA"/>
</dbReference>
<dbReference type="STRING" id="1330018.A0A167IVZ5"/>
<evidence type="ECO:0000259" key="1">
    <source>
        <dbReference type="Pfam" id="PF18718"/>
    </source>
</evidence>
<keyword evidence="3" id="KW-1185">Reference proteome</keyword>
<accession>A0A167IVZ5</accession>
<organism evidence="2 3">
    <name type="scientific">Calocera viscosa (strain TUFC12733)</name>
    <dbReference type="NCBI Taxonomy" id="1330018"/>
    <lineage>
        <taxon>Eukaryota</taxon>
        <taxon>Fungi</taxon>
        <taxon>Dikarya</taxon>
        <taxon>Basidiomycota</taxon>
        <taxon>Agaricomycotina</taxon>
        <taxon>Dacrymycetes</taxon>
        <taxon>Dacrymycetales</taxon>
        <taxon>Dacrymycetaceae</taxon>
        <taxon>Calocera</taxon>
    </lineage>
</organism>
<evidence type="ECO:0000313" key="2">
    <source>
        <dbReference type="EMBL" id="KZO93020.1"/>
    </source>
</evidence>
<name>A0A167IVZ5_CALVF</name>
<reference evidence="2 3" key="1">
    <citation type="journal article" date="2016" name="Mol. Biol. Evol.">
        <title>Comparative Genomics of Early-Diverging Mushroom-Forming Fungi Provides Insights into the Origins of Lignocellulose Decay Capabilities.</title>
        <authorList>
            <person name="Nagy L.G."/>
            <person name="Riley R."/>
            <person name="Tritt A."/>
            <person name="Adam C."/>
            <person name="Daum C."/>
            <person name="Floudas D."/>
            <person name="Sun H."/>
            <person name="Yadav J.S."/>
            <person name="Pangilinan J."/>
            <person name="Larsson K.H."/>
            <person name="Matsuura K."/>
            <person name="Barry K."/>
            <person name="Labutti K."/>
            <person name="Kuo R."/>
            <person name="Ohm R.A."/>
            <person name="Bhattacharya S.S."/>
            <person name="Shirouzu T."/>
            <person name="Yoshinaga Y."/>
            <person name="Martin F.M."/>
            <person name="Grigoriev I.V."/>
            <person name="Hibbett D.S."/>
        </authorList>
    </citation>
    <scope>NUCLEOTIDE SEQUENCE [LARGE SCALE GENOMIC DNA]</scope>
    <source>
        <strain evidence="2 3">TUFC12733</strain>
    </source>
</reference>
<dbReference type="AlphaFoldDB" id="A0A167IVZ5"/>
<dbReference type="OrthoDB" id="2501483at2759"/>
<evidence type="ECO:0000313" key="3">
    <source>
        <dbReference type="Proteomes" id="UP000076738"/>
    </source>
</evidence>
<dbReference type="Proteomes" id="UP000076738">
    <property type="component" value="Unassembled WGS sequence"/>
</dbReference>
<protein>
    <recommendedName>
        <fullName evidence="1">CxC5 like cysteine cluster associated with KDZ domain-containing protein</fullName>
    </recommendedName>
</protein>
<gene>
    <name evidence="2" type="ORF">CALVIDRAFT_486538</name>
</gene>
<dbReference type="InterPro" id="IPR041539">
    <property type="entry name" value="CxC5"/>
</dbReference>
<feature type="domain" description="CxC5 like cysteine cluster associated with KDZ" evidence="1">
    <location>
        <begin position="86"/>
        <end position="209"/>
    </location>
</feature>
<dbReference type="Pfam" id="PF18718">
    <property type="entry name" value="CxC5"/>
    <property type="match status" value="1"/>
</dbReference>
<proteinExistence type="predicted"/>